<keyword evidence="2" id="KW-0802">TPR repeat</keyword>
<dbReference type="Pfam" id="PF13181">
    <property type="entry name" value="TPR_8"/>
    <property type="match status" value="1"/>
</dbReference>
<dbReference type="InterPro" id="IPR019734">
    <property type="entry name" value="TPR_rpt"/>
</dbReference>
<dbReference type="InterPro" id="IPR026634">
    <property type="entry name" value="TPST-like"/>
</dbReference>
<dbReference type="PANTHER" id="PTHR12788">
    <property type="entry name" value="PROTEIN-TYROSINE SULFOTRANSFERASE 2"/>
    <property type="match status" value="1"/>
</dbReference>
<evidence type="ECO:0000256" key="3">
    <source>
        <dbReference type="SAM" id="MobiDB-lite"/>
    </source>
</evidence>
<dbReference type="PROSITE" id="PS50293">
    <property type="entry name" value="TPR_REGION"/>
    <property type="match status" value="1"/>
</dbReference>
<feature type="repeat" description="TPR" evidence="2">
    <location>
        <begin position="103"/>
        <end position="136"/>
    </location>
</feature>
<gene>
    <name evidence="4" type="ORF">AB4875_13670</name>
</gene>
<evidence type="ECO:0000256" key="2">
    <source>
        <dbReference type="PROSITE-ProRule" id="PRU00339"/>
    </source>
</evidence>
<dbReference type="EMBL" id="JBFRYB010000001">
    <property type="protein sequence ID" value="MEX1666537.1"/>
    <property type="molecule type" value="Genomic_DNA"/>
</dbReference>
<evidence type="ECO:0000313" key="5">
    <source>
        <dbReference type="Proteomes" id="UP001557484"/>
    </source>
</evidence>
<sequence length="519" mass="58735">MASKKSSNKSAPDKHERKVVSISLPGRPGKNAMPAEQAINFAKQLASDGKWPVVIVLSRQLLAQIPQLTRAWPLLFQGLTETGDYSGLAAAAAEHLASKPRDISALLSQATALRLLDQHEQALQSIAKVLRLTPANTTALNHRGVILKEMGNMDDALETFNRCIRLAPQDAYAYWNRSDLFHDISDAELDKMETVLSKPSLTAKNKARLHYALARGYEFCGNSEKQFLHIESGAKLKRSLLEYNHVEEMQQLRDIPIHFSAEALNQTPLDTEPHGATPIFICGLPRSGTTLVEQILSTHSMVTAGDELNALPRAAAALLQQKRIDKPFPLWAKDLSPADWHSIGESYQAMTKNLHGTAFFTDKYLQNYKALGLIHLAKPEGKIIFCRRNAMDNLWGCYRQYFSDGLRFTYDQQELADSYHGASELYRYWQKVMPDKVFFLEYETLISDYEATVKALLAFIGLPWEEECLHFYNNPRAVRTTSATQVRSPINAGRIDQWQKFERQLQPMYQRLRELGEIE</sequence>
<name>A0ABV3TZE1_9GAMM</name>
<reference evidence="4 5" key="1">
    <citation type="journal article" date="2011" name="Int. J. Syst. Evol. Microbiol.">
        <title>Zhongshania antarctica gen. nov., sp. nov. and Zhongshania guokunii sp. nov., gammaproteobacteria respectively isolated from coastal attached (fast) ice and surface seawater of the Antarctic.</title>
        <authorList>
            <person name="Li H.J."/>
            <person name="Zhang X.Y."/>
            <person name="Chen C.X."/>
            <person name="Zhang Y.J."/>
            <person name="Gao Z.M."/>
            <person name="Yu Y."/>
            <person name="Chen X.L."/>
            <person name="Chen B."/>
            <person name="Zhang Y.Z."/>
        </authorList>
    </citation>
    <scope>NUCLEOTIDE SEQUENCE [LARGE SCALE GENOMIC DNA]</scope>
    <source>
        <strain evidence="4 5">R06B22</strain>
    </source>
</reference>
<evidence type="ECO:0000313" key="4">
    <source>
        <dbReference type="EMBL" id="MEX1666537.1"/>
    </source>
</evidence>
<protein>
    <submittedName>
        <fullName evidence="4">Sulfotransferase</fullName>
    </submittedName>
</protein>
<organism evidence="4 5">
    <name type="scientific">Zhongshania arctica</name>
    <dbReference type="NCBI Taxonomy" id="3238302"/>
    <lineage>
        <taxon>Bacteria</taxon>
        <taxon>Pseudomonadati</taxon>
        <taxon>Pseudomonadota</taxon>
        <taxon>Gammaproteobacteria</taxon>
        <taxon>Cellvibrionales</taxon>
        <taxon>Spongiibacteraceae</taxon>
        <taxon>Zhongshania</taxon>
    </lineage>
</organism>
<dbReference type="Proteomes" id="UP001557484">
    <property type="component" value="Unassembled WGS sequence"/>
</dbReference>
<proteinExistence type="predicted"/>
<dbReference type="Gene3D" id="3.40.50.300">
    <property type="entry name" value="P-loop containing nucleotide triphosphate hydrolases"/>
    <property type="match status" value="1"/>
</dbReference>
<dbReference type="SMART" id="SM00028">
    <property type="entry name" value="TPR"/>
    <property type="match status" value="2"/>
</dbReference>
<dbReference type="SUPFAM" id="SSF52540">
    <property type="entry name" value="P-loop containing nucleoside triphosphate hydrolases"/>
    <property type="match status" value="1"/>
</dbReference>
<dbReference type="PROSITE" id="PS50005">
    <property type="entry name" value="TPR"/>
    <property type="match status" value="2"/>
</dbReference>
<dbReference type="RefSeq" id="WP_368376612.1">
    <property type="nucleotide sequence ID" value="NZ_JBFRYB010000001.1"/>
</dbReference>
<feature type="region of interest" description="Disordered" evidence="3">
    <location>
        <begin position="1"/>
        <end position="30"/>
    </location>
</feature>
<dbReference type="SUPFAM" id="SSF48452">
    <property type="entry name" value="TPR-like"/>
    <property type="match status" value="1"/>
</dbReference>
<keyword evidence="5" id="KW-1185">Reference proteome</keyword>
<evidence type="ECO:0000256" key="1">
    <source>
        <dbReference type="ARBA" id="ARBA00022679"/>
    </source>
</evidence>
<feature type="repeat" description="TPR" evidence="2">
    <location>
        <begin position="137"/>
        <end position="170"/>
    </location>
</feature>
<accession>A0ABV3TZE1</accession>
<dbReference type="InterPro" id="IPR011990">
    <property type="entry name" value="TPR-like_helical_dom_sf"/>
</dbReference>
<dbReference type="InterPro" id="IPR027417">
    <property type="entry name" value="P-loop_NTPase"/>
</dbReference>
<keyword evidence="1" id="KW-0808">Transferase</keyword>
<dbReference type="Pfam" id="PF13469">
    <property type="entry name" value="Sulfotransfer_3"/>
    <property type="match status" value="1"/>
</dbReference>
<dbReference type="Gene3D" id="1.25.40.10">
    <property type="entry name" value="Tetratricopeptide repeat domain"/>
    <property type="match status" value="1"/>
</dbReference>
<dbReference type="PANTHER" id="PTHR12788:SF10">
    <property type="entry name" value="PROTEIN-TYROSINE SULFOTRANSFERASE"/>
    <property type="match status" value="1"/>
</dbReference>
<feature type="compositionally biased region" description="Polar residues" evidence="3">
    <location>
        <begin position="1"/>
        <end position="10"/>
    </location>
</feature>
<comment type="caution">
    <text evidence="4">The sequence shown here is derived from an EMBL/GenBank/DDBJ whole genome shotgun (WGS) entry which is preliminary data.</text>
</comment>